<sequence length="294" mass="31510">MWPTEQEWRASVPCRLARAAERWDLRPGEPYTGGSVSHVVPVLLPDGGDAVLKLSLPHREAEHEAAALAWWDGAGAVRLLAVDPDDPFVLLVERCDPGTRLAERDDLSTDDRLRTAGVLLTRLWAAGVPEDGPFASLAEVTTGWAALAEDRVRELAPPFDPGLVRRGADLLRTLPIGASRSVVVHGDANPGNVLAAGREPWLVIDPKPMTGDPAYDLCPLLVQVDDPFRCAEPLRVVRERVAVLADATGEPADRIAAWCTARLVESALWSVSGGALDDGLDAMARAAVVDRLAG</sequence>
<accession>A0A147DPU8</accession>
<dbReference type="InterPro" id="IPR006748">
    <property type="entry name" value="NH2Glyco/OHUrea_AB-resist_kin"/>
</dbReference>
<comment type="caution">
    <text evidence="1">The sequence shown here is derived from an EMBL/GenBank/DDBJ whole genome shotgun (WGS) entry which is preliminary data.</text>
</comment>
<gene>
    <name evidence="1" type="ORF">NS359_09900</name>
</gene>
<name>A0A147DPU8_9MICO</name>
<dbReference type="GO" id="GO:0016773">
    <property type="term" value="F:phosphotransferase activity, alcohol group as acceptor"/>
    <property type="evidence" value="ECO:0007669"/>
    <property type="project" value="InterPro"/>
</dbReference>
<protein>
    <recommendedName>
        <fullName evidence="3">Hydroxyurea phosphotransferase</fullName>
    </recommendedName>
</protein>
<proteinExistence type="predicted"/>
<dbReference type="Pfam" id="PF04655">
    <property type="entry name" value="APH_6_hur"/>
    <property type="match status" value="1"/>
</dbReference>
<dbReference type="InterPro" id="IPR011009">
    <property type="entry name" value="Kinase-like_dom_sf"/>
</dbReference>
<dbReference type="PATRIC" id="fig|465820.4.peg.2154"/>
<dbReference type="STRING" id="465820.NS263_15090"/>
<dbReference type="EMBL" id="LDRC01000051">
    <property type="protein sequence ID" value="KTR51518.1"/>
    <property type="molecule type" value="Genomic_DNA"/>
</dbReference>
<evidence type="ECO:0008006" key="3">
    <source>
        <dbReference type="Google" id="ProtNLM"/>
    </source>
</evidence>
<reference evidence="1 2" key="1">
    <citation type="journal article" date="2016" name="Front. Microbiol.">
        <title>Genomic Resource of Rice Seed Associated Bacteria.</title>
        <authorList>
            <person name="Midha S."/>
            <person name="Bansal K."/>
            <person name="Sharma S."/>
            <person name="Kumar N."/>
            <person name="Patil P.P."/>
            <person name="Chaudhry V."/>
            <person name="Patil P.B."/>
        </authorList>
    </citation>
    <scope>NUCLEOTIDE SEQUENCE [LARGE SCALE GENOMIC DNA]</scope>
    <source>
        <strain evidence="1 2">NS359</strain>
    </source>
</reference>
<evidence type="ECO:0000313" key="1">
    <source>
        <dbReference type="EMBL" id="KTR51518.1"/>
    </source>
</evidence>
<dbReference type="Proteomes" id="UP000072763">
    <property type="component" value="Unassembled WGS sequence"/>
</dbReference>
<dbReference type="RefSeq" id="WP_058749969.1">
    <property type="nucleotide sequence ID" value="NZ_LDRC01000051.1"/>
</dbReference>
<evidence type="ECO:0000313" key="2">
    <source>
        <dbReference type="Proteomes" id="UP000072763"/>
    </source>
</evidence>
<dbReference type="AlphaFoldDB" id="A0A147DPU8"/>
<organism evidence="1 2">
    <name type="scientific">Curtobacterium oceanosedimentum</name>
    <dbReference type="NCBI Taxonomy" id="465820"/>
    <lineage>
        <taxon>Bacteria</taxon>
        <taxon>Bacillati</taxon>
        <taxon>Actinomycetota</taxon>
        <taxon>Actinomycetes</taxon>
        <taxon>Micrococcales</taxon>
        <taxon>Microbacteriaceae</taxon>
        <taxon>Curtobacterium</taxon>
    </lineage>
</organism>
<dbReference type="SUPFAM" id="SSF56112">
    <property type="entry name" value="Protein kinase-like (PK-like)"/>
    <property type="match status" value="1"/>
</dbReference>
<dbReference type="OrthoDB" id="3638028at2"/>
<dbReference type="Gene3D" id="3.90.1200.10">
    <property type="match status" value="1"/>
</dbReference>
<dbReference type="GO" id="GO:0019748">
    <property type="term" value="P:secondary metabolic process"/>
    <property type="evidence" value="ECO:0007669"/>
    <property type="project" value="InterPro"/>
</dbReference>